<dbReference type="AlphaFoldDB" id="A0A0G4HH34"/>
<evidence type="ECO:0000256" key="3">
    <source>
        <dbReference type="ARBA" id="ARBA00022737"/>
    </source>
</evidence>
<reference evidence="4" key="1">
    <citation type="submission" date="2014-11" db="EMBL/GenBank/DDBJ databases">
        <authorList>
            <person name="Otto D Thomas"/>
            <person name="Naeem Raeece"/>
        </authorList>
    </citation>
    <scope>NUCLEOTIDE SEQUENCE</scope>
</reference>
<evidence type="ECO:0000313" key="4">
    <source>
        <dbReference type="EMBL" id="CEM43443.1"/>
    </source>
</evidence>
<dbReference type="SMART" id="SM00368">
    <property type="entry name" value="LRR_RI"/>
    <property type="match status" value="6"/>
</dbReference>
<dbReference type="PANTHER" id="PTHR24113">
    <property type="entry name" value="RAN GTPASE-ACTIVATING PROTEIN 1"/>
    <property type="match status" value="1"/>
</dbReference>
<name>A0A0G4HH34_9ALVE</name>
<dbReference type="EMBL" id="CDMZ01002687">
    <property type="protein sequence ID" value="CEM43443.1"/>
    <property type="molecule type" value="Genomic_DNA"/>
</dbReference>
<sequence length="214" mass="22586">MNSVEFGCNNFDNGAVAAIAETLRRDESLQHLAIWGNSVGDSGAASLADLVASCPLVSLVLSNNEMSDNGLSSLAQALPACPSLRTLDLSVNAHIADTGVQSLCRALRSEGGPRVEVLTLNNCSVGNEGARHLATLLTEPECPLRELDLAFNMIEDPGAKVLASALEVNSVLVELNVSVNLFSRTGISLLMQALARKHVPGRQILIEDVPYAGR</sequence>
<dbReference type="Pfam" id="PF13516">
    <property type="entry name" value="LRR_6"/>
    <property type="match status" value="4"/>
</dbReference>
<organism evidence="4">
    <name type="scientific">Chromera velia CCMP2878</name>
    <dbReference type="NCBI Taxonomy" id="1169474"/>
    <lineage>
        <taxon>Eukaryota</taxon>
        <taxon>Sar</taxon>
        <taxon>Alveolata</taxon>
        <taxon>Colpodellida</taxon>
        <taxon>Chromeraceae</taxon>
        <taxon>Chromera</taxon>
    </lineage>
</organism>
<evidence type="ECO:0000256" key="2">
    <source>
        <dbReference type="ARBA" id="ARBA00022614"/>
    </source>
</evidence>
<dbReference type="InterPro" id="IPR001611">
    <property type="entry name" value="Leu-rich_rpt"/>
</dbReference>
<dbReference type="SUPFAM" id="SSF52047">
    <property type="entry name" value="RNI-like"/>
    <property type="match status" value="1"/>
</dbReference>
<keyword evidence="1" id="KW-0343">GTPase activation</keyword>
<dbReference type="InterPro" id="IPR027038">
    <property type="entry name" value="RanGap"/>
</dbReference>
<accession>A0A0G4HH34</accession>
<dbReference type="PhylomeDB" id="A0A0G4HH34"/>
<keyword evidence="2" id="KW-0433">Leucine-rich repeat</keyword>
<keyword evidence="3" id="KW-0677">Repeat</keyword>
<dbReference type="VEuPathDB" id="CryptoDB:Cvel_27535"/>
<dbReference type="Gene3D" id="3.80.10.10">
    <property type="entry name" value="Ribonuclease Inhibitor"/>
    <property type="match status" value="2"/>
</dbReference>
<proteinExistence type="predicted"/>
<gene>
    <name evidence="4" type="ORF">Cvel_27535</name>
</gene>
<dbReference type="InterPro" id="IPR032675">
    <property type="entry name" value="LRR_dom_sf"/>
</dbReference>
<dbReference type="PANTHER" id="PTHR24113:SF12">
    <property type="entry name" value="RAN GTPASE-ACTIVATING PROTEIN 1"/>
    <property type="match status" value="1"/>
</dbReference>
<dbReference type="GO" id="GO:0005096">
    <property type="term" value="F:GTPase activator activity"/>
    <property type="evidence" value="ECO:0007669"/>
    <property type="project" value="InterPro"/>
</dbReference>
<protein>
    <submittedName>
        <fullName evidence="4">Uncharacterized protein</fullName>
    </submittedName>
</protein>
<evidence type="ECO:0000256" key="1">
    <source>
        <dbReference type="ARBA" id="ARBA00022468"/>
    </source>
</evidence>